<feature type="transmembrane region" description="Helical" evidence="7">
    <location>
        <begin position="60"/>
        <end position="81"/>
    </location>
</feature>
<gene>
    <name evidence="9" type="ORF">SAMN03080606_04176</name>
</gene>
<keyword evidence="5 7" id="KW-1133">Transmembrane helix</keyword>
<dbReference type="InterPro" id="IPR007353">
    <property type="entry name" value="DUF421"/>
</dbReference>
<reference evidence="9 10" key="1">
    <citation type="submission" date="2016-10" db="EMBL/GenBank/DDBJ databases">
        <authorList>
            <person name="de Groot N.N."/>
        </authorList>
    </citation>
    <scope>NUCLEOTIDE SEQUENCE [LARGE SCALE GENOMIC DNA]</scope>
    <source>
        <strain evidence="9 10">DSM 18978</strain>
    </source>
</reference>
<proteinExistence type="inferred from homology"/>
<dbReference type="Proteomes" id="UP000198636">
    <property type="component" value="Unassembled WGS sequence"/>
</dbReference>
<dbReference type="Gene3D" id="3.30.240.20">
    <property type="entry name" value="bsu07140 like domains"/>
    <property type="match status" value="2"/>
</dbReference>
<accession>A0A1G5L8G7</accession>
<protein>
    <submittedName>
        <fullName evidence="9">Uncharacterized membrane protein YcaP, DUF421 family</fullName>
    </submittedName>
</protein>
<evidence type="ECO:0000256" key="2">
    <source>
        <dbReference type="ARBA" id="ARBA00006448"/>
    </source>
</evidence>
<keyword evidence="4 7" id="KW-0812">Transmembrane</keyword>
<evidence type="ECO:0000256" key="5">
    <source>
        <dbReference type="ARBA" id="ARBA00022989"/>
    </source>
</evidence>
<evidence type="ECO:0000313" key="10">
    <source>
        <dbReference type="Proteomes" id="UP000198636"/>
    </source>
</evidence>
<name>A0A1G5L8G7_9FIRM</name>
<dbReference type="AlphaFoldDB" id="A0A1G5L8G7"/>
<dbReference type="RefSeq" id="WP_091547477.1">
    <property type="nucleotide sequence ID" value="NZ_FMUS01000043.1"/>
</dbReference>
<evidence type="ECO:0000313" key="9">
    <source>
        <dbReference type="EMBL" id="SCZ09152.1"/>
    </source>
</evidence>
<evidence type="ECO:0000256" key="4">
    <source>
        <dbReference type="ARBA" id="ARBA00022692"/>
    </source>
</evidence>
<organism evidence="9 10">
    <name type="scientific">Alkaliphilus peptidifermentans DSM 18978</name>
    <dbReference type="NCBI Taxonomy" id="1120976"/>
    <lineage>
        <taxon>Bacteria</taxon>
        <taxon>Bacillati</taxon>
        <taxon>Bacillota</taxon>
        <taxon>Clostridia</taxon>
        <taxon>Peptostreptococcales</taxon>
        <taxon>Natronincolaceae</taxon>
        <taxon>Alkaliphilus</taxon>
    </lineage>
</organism>
<evidence type="ECO:0000256" key="6">
    <source>
        <dbReference type="ARBA" id="ARBA00023136"/>
    </source>
</evidence>
<keyword evidence="10" id="KW-1185">Reference proteome</keyword>
<dbReference type="STRING" id="1120976.SAMN03080606_04176"/>
<evidence type="ECO:0000259" key="8">
    <source>
        <dbReference type="Pfam" id="PF04239"/>
    </source>
</evidence>
<sequence>MKVGMEIVLQTLLAFFVLLFLTRVLGRQQVSQLTMHEYVNGITFGSIAATLATDLNQRTWHHLMGLILFGILTFTASYLTMKSKIVSKVLQGEPVLVIQDGKILEKNLARFQYTLEDLNILLRKKDIFNIVDVKYGILEPTGDLSVLKVAQKESVKVEDLNITPKLADLPVEVIVTGSIIYENLRKKNLTAQWLIEQLRIAGVKDIKDVFYATLDVDDNLYIDRTQDMLSDKKDISESDDVKDT</sequence>
<dbReference type="PANTHER" id="PTHR34582:SF7">
    <property type="entry name" value="UPF0702 TRANSMEMBRANE PROTEIN YDFS"/>
    <property type="match status" value="1"/>
</dbReference>
<feature type="domain" description="YetF C-terminal" evidence="8">
    <location>
        <begin position="82"/>
        <end position="214"/>
    </location>
</feature>
<dbReference type="OrthoDB" id="9778331at2"/>
<dbReference type="PANTHER" id="PTHR34582">
    <property type="entry name" value="UPF0702 TRANSMEMBRANE PROTEIN YCAP"/>
    <property type="match status" value="1"/>
</dbReference>
<dbReference type="GO" id="GO:0005886">
    <property type="term" value="C:plasma membrane"/>
    <property type="evidence" value="ECO:0007669"/>
    <property type="project" value="UniProtKB-SubCell"/>
</dbReference>
<comment type="similarity">
    <text evidence="2">Belongs to the UPF0702 family.</text>
</comment>
<dbReference type="InterPro" id="IPR023090">
    <property type="entry name" value="UPF0702_alpha/beta_dom_sf"/>
</dbReference>
<evidence type="ECO:0000256" key="1">
    <source>
        <dbReference type="ARBA" id="ARBA00004651"/>
    </source>
</evidence>
<dbReference type="EMBL" id="FMUS01000043">
    <property type="protein sequence ID" value="SCZ09152.1"/>
    <property type="molecule type" value="Genomic_DNA"/>
</dbReference>
<evidence type="ECO:0000256" key="7">
    <source>
        <dbReference type="SAM" id="Phobius"/>
    </source>
</evidence>
<keyword evidence="3" id="KW-1003">Cell membrane</keyword>
<evidence type="ECO:0000256" key="3">
    <source>
        <dbReference type="ARBA" id="ARBA00022475"/>
    </source>
</evidence>
<dbReference type="Pfam" id="PF04239">
    <property type="entry name" value="DUF421"/>
    <property type="match status" value="1"/>
</dbReference>
<keyword evidence="6 7" id="KW-0472">Membrane</keyword>
<comment type="subcellular location">
    <subcellularLocation>
        <location evidence="1">Cell membrane</location>
        <topology evidence="1">Multi-pass membrane protein</topology>
    </subcellularLocation>
</comment>